<feature type="compositionally biased region" description="Basic residues" evidence="1">
    <location>
        <begin position="147"/>
        <end position="163"/>
    </location>
</feature>
<dbReference type="AlphaFoldDB" id="A0A7J8LYL5"/>
<keyword evidence="4" id="KW-1185">Reference proteome</keyword>
<dbReference type="InterPro" id="IPR046796">
    <property type="entry name" value="Transposase_32_dom"/>
</dbReference>
<dbReference type="EMBL" id="JABEZX010000006">
    <property type="protein sequence ID" value="MBA0557496.1"/>
    <property type="molecule type" value="Genomic_DNA"/>
</dbReference>
<feature type="region of interest" description="Disordered" evidence="1">
    <location>
        <begin position="139"/>
        <end position="174"/>
    </location>
</feature>
<evidence type="ECO:0000313" key="3">
    <source>
        <dbReference type="EMBL" id="MBA0557496.1"/>
    </source>
</evidence>
<dbReference type="Proteomes" id="UP000593572">
    <property type="component" value="Unassembled WGS sequence"/>
</dbReference>
<sequence length="237" mass="27793">MEGIIDYLTKGCDKWTRHPNTKVPLKFNTDIMFLMAKMWMQFICTHIAPTHNTSDVTTYQMVMLYSILQRDQICIGDWIYEEMLKCIRSRKQSMYFPHLITALCHRANILMSPIESFTRPMRSMIGDNLYGQFVDLQQKQNQEKEQRTKHRRIPQGPTKRKKKGANEEDEEEEEIPIVPSYYGQVLLPNRLSKKSILICDPSYHNLGQTLGRWATKASTRRGKGKAPMMEELEPNFE</sequence>
<evidence type="ECO:0000259" key="2">
    <source>
        <dbReference type="Pfam" id="PF20167"/>
    </source>
</evidence>
<feature type="region of interest" description="Disordered" evidence="1">
    <location>
        <begin position="217"/>
        <end position="237"/>
    </location>
</feature>
<evidence type="ECO:0000313" key="4">
    <source>
        <dbReference type="Proteomes" id="UP000593572"/>
    </source>
</evidence>
<comment type="caution">
    <text evidence="3">The sequence shown here is derived from an EMBL/GenBank/DDBJ whole genome shotgun (WGS) entry which is preliminary data.</text>
</comment>
<proteinExistence type="predicted"/>
<accession>A0A7J8LYL5</accession>
<protein>
    <recommendedName>
        <fullName evidence="2">Putative plant transposon protein domain-containing protein</fullName>
    </recommendedName>
</protein>
<evidence type="ECO:0000256" key="1">
    <source>
        <dbReference type="SAM" id="MobiDB-lite"/>
    </source>
</evidence>
<dbReference type="Pfam" id="PF20167">
    <property type="entry name" value="Transposase_32"/>
    <property type="match status" value="1"/>
</dbReference>
<feature type="domain" description="Putative plant transposon protein" evidence="2">
    <location>
        <begin position="7"/>
        <end position="109"/>
    </location>
</feature>
<gene>
    <name evidence="3" type="ORF">Golob_014564</name>
</gene>
<reference evidence="3 4" key="1">
    <citation type="journal article" date="2019" name="Genome Biol. Evol.">
        <title>Insights into the evolution of the New World diploid cottons (Gossypium, subgenus Houzingenia) based on genome sequencing.</title>
        <authorList>
            <person name="Grover C.E."/>
            <person name="Arick M.A. 2nd"/>
            <person name="Thrash A."/>
            <person name="Conover J.L."/>
            <person name="Sanders W.S."/>
            <person name="Peterson D.G."/>
            <person name="Frelichowski J.E."/>
            <person name="Scheffler J.A."/>
            <person name="Scheffler B.E."/>
            <person name="Wendel J.F."/>
        </authorList>
    </citation>
    <scope>NUCLEOTIDE SEQUENCE [LARGE SCALE GENOMIC DNA]</scope>
    <source>
        <strain evidence="3">157</strain>
        <tissue evidence="3">Leaf</tissue>
    </source>
</reference>
<organism evidence="3 4">
    <name type="scientific">Gossypium lobatum</name>
    <dbReference type="NCBI Taxonomy" id="34289"/>
    <lineage>
        <taxon>Eukaryota</taxon>
        <taxon>Viridiplantae</taxon>
        <taxon>Streptophyta</taxon>
        <taxon>Embryophyta</taxon>
        <taxon>Tracheophyta</taxon>
        <taxon>Spermatophyta</taxon>
        <taxon>Magnoliopsida</taxon>
        <taxon>eudicotyledons</taxon>
        <taxon>Gunneridae</taxon>
        <taxon>Pentapetalae</taxon>
        <taxon>rosids</taxon>
        <taxon>malvids</taxon>
        <taxon>Malvales</taxon>
        <taxon>Malvaceae</taxon>
        <taxon>Malvoideae</taxon>
        <taxon>Gossypium</taxon>
    </lineage>
</organism>
<name>A0A7J8LYL5_9ROSI</name>